<feature type="transmembrane region" description="Helical" evidence="1">
    <location>
        <begin position="319"/>
        <end position="338"/>
    </location>
</feature>
<evidence type="ECO:0000256" key="1">
    <source>
        <dbReference type="SAM" id="Phobius"/>
    </source>
</evidence>
<organism evidence="3 4">
    <name type="scientific">Candidatus Gottesmanbacteria bacterium GW2011_GWB1_49_7</name>
    <dbReference type="NCBI Taxonomy" id="1618448"/>
    <lineage>
        <taxon>Bacteria</taxon>
        <taxon>Candidatus Gottesmaniibacteriota</taxon>
    </lineage>
</organism>
<sequence length="572" mass="64956">MYDTFLLYLIMKKFLFLYLLLTTLITVSILYPYSVRITSNLPNAIDPVFYAWNVGHNIQSLAHGGKNLLDTNIFYPEGNTLALSDTLIAQTVLAAPILLLTQNPVLAENLYILSTFVIAAVAMFCLSYNLTRHKAASACSGIFFAFAVPRIAQIGHMPALSSQWLPLFVLFLLKYLETGTWRDLWWTFLFYLLTITSTIYFGIFLIPVAAVALLVKGIRWKGIKTLAVSLLPMLVILIIVLFPYIRLRAEYPGIKRGIDDAARLAAKIADYRTVLPTSWLSDLGMRTATNEEPLYPTLTLALLAATGVWLGWKTQRSYIIFFCLSGLTAFLLSLGPYVDILMGKYQWFHVTAPYYYLYHVFPLLQIVRVPARFSIIVVLSLAGLAAIGLSKLLSKKNVYTASVLVLLLYFTEVWQVGAPSVSVPTAGNIPEVYRWLADQPDDAIVAELPFRPLWTDEPMDVQLMHTYQETKDNNGYALETYRVYFSYFHRKRILNGYSSYFPQVYQDHAAKLSNFPTADSIDMLQKEGVRYIVVHGGQYTSPSFTYVERQLARFASLKKVAQFERDYVYEIH</sequence>
<comment type="caution">
    <text evidence="3">The sequence shown here is derived from an EMBL/GenBank/DDBJ whole genome shotgun (WGS) entry which is preliminary data.</text>
</comment>
<protein>
    <recommendedName>
        <fullName evidence="2">DUF6311 domain-containing protein</fullName>
    </recommendedName>
</protein>
<evidence type="ECO:0000259" key="2">
    <source>
        <dbReference type="Pfam" id="PF19830"/>
    </source>
</evidence>
<dbReference type="Proteomes" id="UP000034588">
    <property type="component" value="Unassembled WGS sequence"/>
</dbReference>
<keyword evidence="1" id="KW-0812">Transmembrane</keyword>
<gene>
    <name evidence="3" type="ORF">UY48_C0020G0007</name>
</gene>
<name>A0A0G1YYD1_9BACT</name>
<accession>A0A0G1YYD1</accession>
<feature type="transmembrane region" description="Helical" evidence="1">
    <location>
        <begin position="294"/>
        <end position="312"/>
    </location>
</feature>
<dbReference type="InterPro" id="IPR046278">
    <property type="entry name" value="DUF6311"/>
</dbReference>
<reference evidence="3 4" key="1">
    <citation type="journal article" date="2015" name="Nature">
        <title>rRNA introns, odd ribosomes, and small enigmatic genomes across a large radiation of phyla.</title>
        <authorList>
            <person name="Brown C.T."/>
            <person name="Hug L.A."/>
            <person name="Thomas B.C."/>
            <person name="Sharon I."/>
            <person name="Castelle C.J."/>
            <person name="Singh A."/>
            <person name="Wilkins M.J."/>
            <person name="Williams K.H."/>
            <person name="Banfield J.F."/>
        </authorList>
    </citation>
    <scope>NUCLEOTIDE SEQUENCE [LARGE SCALE GENOMIC DNA]</scope>
</reference>
<keyword evidence="1" id="KW-1133">Transmembrane helix</keyword>
<feature type="transmembrane region" description="Helical" evidence="1">
    <location>
        <begin position="14"/>
        <end position="33"/>
    </location>
</feature>
<feature type="transmembrane region" description="Helical" evidence="1">
    <location>
        <begin position="110"/>
        <end position="129"/>
    </location>
</feature>
<dbReference type="Pfam" id="PF19830">
    <property type="entry name" value="DUF6311"/>
    <property type="match status" value="1"/>
</dbReference>
<feature type="transmembrane region" description="Helical" evidence="1">
    <location>
        <begin position="188"/>
        <end position="214"/>
    </location>
</feature>
<dbReference type="AlphaFoldDB" id="A0A0G1YYD1"/>
<proteinExistence type="predicted"/>
<evidence type="ECO:0000313" key="4">
    <source>
        <dbReference type="Proteomes" id="UP000034588"/>
    </source>
</evidence>
<dbReference type="EMBL" id="LCQD01000020">
    <property type="protein sequence ID" value="KKW11379.1"/>
    <property type="molecule type" value="Genomic_DNA"/>
</dbReference>
<evidence type="ECO:0000313" key="3">
    <source>
        <dbReference type="EMBL" id="KKW11379.1"/>
    </source>
</evidence>
<feature type="transmembrane region" description="Helical" evidence="1">
    <location>
        <begin position="135"/>
        <end position="152"/>
    </location>
</feature>
<keyword evidence="1" id="KW-0472">Membrane</keyword>
<feature type="transmembrane region" description="Helical" evidence="1">
    <location>
        <begin position="226"/>
        <end position="245"/>
    </location>
</feature>
<feature type="domain" description="DUF6311" evidence="2">
    <location>
        <begin position="69"/>
        <end position="407"/>
    </location>
</feature>
<feature type="transmembrane region" description="Helical" evidence="1">
    <location>
        <begin position="371"/>
        <end position="390"/>
    </location>
</feature>